<dbReference type="Gene3D" id="1.10.10.10">
    <property type="entry name" value="Winged helix-like DNA-binding domain superfamily/Winged helix DNA-binding domain"/>
    <property type="match status" value="1"/>
</dbReference>
<dbReference type="AlphaFoldDB" id="K1Z5Z8"/>
<accession>K1Z5Z8</accession>
<feature type="domain" description="Transcription regulator TrmB N-terminal" evidence="1">
    <location>
        <begin position="7"/>
        <end position="74"/>
    </location>
</feature>
<dbReference type="PANTHER" id="PTHR34293">
    <property type="entry name" value="HTH-TYPE TRANSCRIPTIONAL REGULATOR TRMBL2"/>
    <property type="match status" value="1"/>
</dbReference>
<dbReference type="PANTHER" id="PTHR34293:SF1">
    <property type="entry name" value="HTH-TYPE TRANSCRIPTIONAL REGULATOR TRMBL2"/>
    <property type="match status" value="1"/>
</dbReference>
<comment type="caution">
    <text evidence="2">The sequence shown here is derived from an EMBL/GenBank/DDBJ whole genome shotgun (WGS) entry which is preliminary data.</text>
</comment>
<evidence type="ECO:0000313" key="2">
    <source>
        <dbReference type="EMBL" id="EKD44621.1"/>
    </source>
</evidence>
<sequence length="251" mass="29721">MFLPLLQNIWLNENESKVYLACLELGNAHAWRIIKHNWLARATVYDALERLIKKWLVNKMTRKGTTIFSPEDPERLEYILEMQSKSLKTVKKNLDSVLPQLKKLKNPYMRLPSVRIYEGIEGIRTVLNDSLTAKEIIYTYVNVDAMEKHIKQINDEYLEKRQKNIIRKKGLLVDTSFSRERMKGYDTTVTEARFLSKSTTPFHIEMNIYDGKISYLTYRDKNPLGIIIEDEDIYRIHRSTFELLWEQSEIV</sequence>
<dbReference type="Pfam" id="PF01978">
    <property type="entry name" value="TrmB"/>
    <property type="match status" value="1"/>
</dbReference>
<dbReference type="InterPro" id="IPR036388">
    <property type="entry name" value="WH-like_DNA-bd_sf"/>
</dbReference>
<proteinExistence type="predicted"/>
<organism evidence="2">
    <name type="scientific">uncultured bacterium</name>
    <name type="common">gcode 4</name>
    <dbReference type="NCBI Taxonomy" id="1234023"/>
    <lineage>
        <taxon>Bacteria</taxon>
        <taxon>environmental samples</taxon>
    </lineage>
</organism>
<name>K1Z5Z8_9BACT</name>
<gene>
    <name evidence="2" type="ORF">ACD_71C00073G0003</name>
</gene>
<protein>
    <submittedName>
        <fullName evidence="2">Transcriptional regulator, TrmB</fullName>
    </submittedName>
</protein>
<dbReference type="EMBL" id="AMFJ01028804">
    <property type="protein sequence ID" value="EKD44621.1"/>
    <property type="molecule type" value="Genomic_DNA"/>
</dbReference>
<dbReference type="InterPro" id="IPR051797">
    <property type="entry name" value="TrmB-like"/>
</dbReference>
<dbReference type="InterPro" id="IPR002831">
    <property type="entry name" value="Tscrpt_reg_TrmB_N"/>
</dbReference>
<reference evidence="2" key="1">
    <citation type="journal article" date="2012" name="Science">
        <title>Fermentation, hydrogen, and sulfur metabolism in multiple uncultivated bacterial phyla.</title>
        <authorList>
            <person name="Wrighton K.C."/>
            <person name="Thomas B.C."/>
            <person name="Sharon I."/>
            <person name="Miller C.S."/>
            <person name="Castelle C.J."/>
            <person name="VerBerkmoes N.C."/>
            <person name="Wilkins M.J."/>
            <person name="Hettich R.L."/>
            <person name="Lipton M.S."/>
            <person name="Williams K.H."/>
            <person name="Long P.E."/>
            <person name="Banfield J.F."/>
        </authorList>
    </citation>
    <scope>NUCLEOTIDE SEQUENCE [LARGE SCALE GENOMIC DNA]</scope>
</reference>
<evidence type="ECO:0000259" key="1">
    <source>
        <dbReference type="Pfam" id="PF01978"/>
    </source>
</evidence>